<dbReference type="EMBL" id="JALBCA010000069">
    <property type="protein sequence ID" value="KAI2384681.1"/>
    <property type="molecule type" value="Genomic_DNA"/>
</dbReference>
<reference evidence="1" key="1">
    <citation type="journal article" date="2022" name="bioRxiv">
        <title>Population genetic analysis of Ophidiomyces ophidiicola, the causative agent of snake fungal disease, indicates recent introductions to the USA.</title>
        <authorList>
            <person name="Ladner J.T."/>
            <person name="Palmer J.M."/>
            <person name="Ettinger C.L."/>
            <person name="Stajich J.E."/>
            <person name="Farrell T.M."/>
            <person name="Glorioso B.M."/>
            <person name="Lawson B."/>
            <person name="Price S.J."/>
            <person name="Stengle A.G."/>
            <person name="Grear D.A."/>
            <person name="Lorch J.M."/>
        </authorList>
    </citation>
    <scope>NUCLEOTIDE SEQUENCE</scope>
    <source>
        <strain evidence="1">NWHC 24266-5</strain>
    </source>
</reference>
<name>A0ACB8UT76_9EURO</name>
<protein>
    <submittedName>
        <fullName evidence="1">Uncharacterized protein</fullName>
    </submittedName>
</protein>
<proteinExistence type="predicted"/>
<comment type="caution">
    <text evidence="1">The sequence shown here is derived from an EMBL/GenBank/DDBJ whole genome shotgun (WGS) entry which is preliminary data.</text>
</comment>
<organism evidence="1">
    <name type="scientific">Ophidiomyces ophidiicola</name>
    <dbReference type="NCBI Taxonomy" id="1387563"/>
    <lineage>
        <taxon>Eukaryota</taxon>
        <taxon>Fungi</taxon>
        <taxon>Dikarya</taxon>
        <taxon>Ascomycota</taxon>
        <taxon>Pezizomycotina</taxon>
        <taxon>Eurotiomycetes</taxon>
        <taxon>Eurotiomycetidae</taxon>
        <taxon>Onygenales</taxon>
        <taxon>Onygenaceae</taxon>
        <taxon>Ophidiomyces</taxon>
    </lineage>
</organism>
<evidence type="ECO:0000313" key="1">
    <source>
        <dbReference type="EMBL" id="KAI2384681.1"/>
    </source>
</evidence>
<gene>
    <name evidence="1" type="ORF">LOY88_004526</name>
</gene>
<accession>A0ACB8UT76</accession>
<sequence>MVMLSSSRYGKDNVKVCKVHRDAKSGTHTVVEMTVSVLLEGDIETSYTAADNSVIVATDSIKNTIYILAKQHPVTPPELFAAIVGTHFIETYKHIHAAHVHIVTHRWTRMTVDGKPHPHSFSRDGTDVRITDVDVVEGKGIDIKSAISGLLLLKSTGSQFHGFVRDEFTTLPETWDRILSTEIDANWTWLAFKDLNQVKAAVPRFDQVFASARDISLRLFAQDDSASVQNTMYKMAREVVNTETLLNTVSYSLPNKHYFELDLSWHKNLKNKGKDAEVYVPSLAPNGLIQCTVARDKRCHEKSNL</sequence>